<dbReference type="GO" id="GO:1990904">
    <property type="term" value="C:ribonucleoprotein complex"/>
    <property type="evidence" value="ECO:0007669"/>
    <property type="project" value="UniProtKB-KW"/>
</dbReference>
<dbReference type="InterPro" id="IPR015943">
    <property type="entry name" value="WD40/YVTN_repeat-like_dom_sf"/>
</dbReference>
<dbReference type="PRINTS" id="PR00320">
    <property type="entry name" value="GPROTEINBRPT"/>
</dbReference>
<dbReference type="InterPro" id="IPR036322">
    <property type="entry name" value="WD40_repeat_dom_sf"/>
</dbReference>
<feature type="coiled-coil region" evidence="6">
    <location>
        <begin position="706"/>
        <end position="762"/>
    </location>
</feature>
<evidence type="ECO:0000256" key="6">
    <source>
        <dbReference type="SAM" id="Coils"/>
    </source>
</evidence>
<feature type="region of interest" description="Disordered" evidence="7">
    <location>
        <begin position="1"/>
        <end position="20"/>
    </location>
</feature>
<organism evidence="8 9">
    <name type="scientific">Trypanosoma equiperdum</name>
    <dbReference type="NCBI Taxonomy" id="5694"/>
    <lineage>
        <taxon>Eukaryota</taxon>
        <taxon>Discoba</taxon>
        <taxon>Euglenozoa</taxon>
        <taxon>Kinetoplastea</taxon>
        <taxon>Metakinetoplastina</taxon>
        <taxon>Trypanosomatida</taxon>
        <taxon>Trypanosomatidae</taxon>
        <taxon>Trypanosoma</taxon>
    </lineage>
</organism>
<dbReference type="GO" id="GO:0005840">
    <property type="term" value="C:ribosome"/>
    <property type="evidence" value="ECO:0007669"/>
    <property type="project" value="UniProtKB-KW"/>
</dbReference>
<dbReference type="SMART" id="SM00320">
    <property type="entry name" value="WD40"/>
    <property type="match status" value="7"/>
</dbReference>
<evidence type="ECO:0000256" key="5">
    <source>
        <dbReference type="PROSITE-ProRule" id="PRU00221"/>
    </source>
</evidence>
<feature type="compositionally biased region" description="Basic and acidic residues" evidence="7">
    <location>
        <begin position="574"/>
        <end position="593"/>
    </location>
</feature>
<dbReference type="Pfam" id="PF00400">
    <property type="entry name" value="WD40"/>
    <property type="match status" value="6"/>
</dbReference>
<evidence type="ECO:0000256" key="4">
    <source>
        <dbReference type="ARBA" id="ARBA00023274"/>
    </source>
</evidence>
<dbReference type="GeneID" id="92378056"/>
<feature type="region of interest" description="Disordered" evidence="7">
    <location>
        <begin position="567"/>
        <end position="596"/>
    </location>
</feature>
<feature type="region of interest" description="Disordered" evidence="7">
    <location>
        <begin position="475"/>
        <end position="494"/>
    </location>
</feature>
<feature type="compositionally biased region" description="Polar residues" evidence="7">
    <location>
        <begin position="1"/>
        <end position="10"/>
    </location>
</feature>
<feature type="repeat" description="WD" evidence="5">
    <location>
        <begin position="109"/>
        <end position="140"/>
    </location>
</feature>
<dbReference type="Gene3D" id="2.130.10.10">
    <property type="entry name" value="YVTN repeat-like/Quinoprotein amine dehydrogenase"/>
    <property type="match status" value="2"/>
</dbReference>
<dbReference type="PROSITE" id="PS50082">
    <property type="entry name" value="WD_REPEATS_2"/>
    <property type="match status" value="6"/>
</dbReference>
<feature type="repeat" description="WD" evidence="5">
    <location>
        <begin position="171"/>
        <end position="212"/>
    </location>
</feature>
<sequence>MSTPKCTKQSINRKRGQGTSGLKASALVATADQGDPPPFSPSLELTFRGHRSTVLAASFRPTAVSYSYSSLDGRGSPENVWSSPCILSGGADGYVFMWSARPTVRALRFVGPHSPVRDCAWSSHGQLLASAGHDGFVRLWLPMLRRTSGLTGSSSSGGGCVGSGGENCYLWRAHEGPVRALAAAPYDDYLYTAGDDKSVKCWDLNYSPTRSSSSGKSGGHKFVCGFVGGHQNWVRTVAVSNGMSALPSHGPLVASGGDDRTVQVWDPRSRRPTHTFYEHTDSVRSVDFHPDGCSIATGSSDHTINVYDLRLNRLLQHYGAHDGAVNEVRFAPTGSWLLSASADGTAKLWDLKEGYLYCTLSAHEGGVYTSRFSDDSRHLVTAGQDGLVMMWRTGLLRTQPVYATHFYAGKCPPVGAATEPLPLPAATSINTEPRPEDGFDHTHLADSTVVNREGRRCGSRDAKELGTCLARSRRNSTDVVSGHRTSEGKRPNVGVAKSKLGNRATFSVASSQNSAVSSQRPPLAQPSLQAGGSAAAAAMAVSAEIDDCPFAACLRNDVCNGVGSGNSIAQSFSRSERRERTPVKPKTETHNGSEEFSVPNEAFHTVSMKVSVSDGGHQQGEENQRRLQPQERHHPLPTNAQVTSAVGVEGSLRGNTSGVGEEDEEMCVVEYIDDASGEARYNGWMNCAESASHHVDHSMLSRKGDEHNMNARLERLEKAYARLAEEVQVSQRHTVEVVQKQQENWELQRQQQRTEMEQLRVMMAGLVAQQDALLEALRKA</sequence>
<dbReference type="InterPro" id="IPR020472">
    <property type="entry name" value="WD40_PAC1"/>
</dbReference>
<reference evidence="8" key="1">
    <citation type="submission" date="2016-09" db="EMBL/GenBank/DDBJ databases">
        <authorList>
            <person name="Hebert L."/>
            <person name="Moumen B."/>
        </authorList>
    </citation>
    <scope>NUCLEOTIDE SEQUENCE [LARGE SCALE GENOMIC DNA]</scope>
    <source>
        <strain evidence="8">OVI</strain>
    </source>
</reference>
<keyword evidence="3" id="KW-0689">Ribosomal protein</keyword>
<dbReference type="VEuPathDB" id="TriTrypDB:TEOVI_000411600"/>
<evidence type="ECO:0000313" key="8">
    <source>
        <dbReference type="EMBL" id="SCU72539.1"/>
    </source>
</evidence>
<keyword evidence="4" id="KW-0687">Ribonucleoprotein</keyword>
<dbReference type="AlphaFoldDB" id="A0A1G4IJ87"/>
<accession>A0A1G4IJ87</accession>
<evidence type="ECO:0000256" key="1">
    <source>
        <dbReference type="ARBA" id="ARBA00022574"/>
    </source>
</evidence>
<dbReference type="CDD" id="cd00200">
    <property type="entry name" value="WD40"/>
    <property type="match status" value="1"/>
</dbReference>
<evidence type="ECO:0000256" key="2">
    <source>
        <dbReference type="ARBA" id="ARBA00022737"/>
    </source>
</evidence>
<dbReference type="PANTHER" id="PTHR44019">
    <property type="entry name" value="WD REPEAT-CONTAINING PROTEIN 55"/>
    <property type="match status" value="1"/>
</dbReference>
<dbReference type="PANTHER" id="PTHR44019:SF8">
    <property type="entry name" value="POC1 CENTRIOLAR PROTEIN HOMOLOG"/>
    <property type="match status" value="1"/>
</dbReference>
<evidence type="ECO:0000256" key="7">
    <source>
        <dbReference type="SAM" id="MobiDB-lite"/>
    </source>
</evidence>
<feature type="repeat" description="WD" evidence="5">
    <location>
        <begin position="360"/>
        <end position="391"/>
    </location>
</feature>
<keyword evidence="6" id="KW-0175">Coiled coil</keyword>
<feature type="repeat" description="WD" evidence="5">
    <location>
        <begin position="276"/>
        <end position="317"/>
    </location>
</feature>
<dbReference type="SUPFAM" id="SSF50978">
    <property type="entry name" value="WD40 repeat-like"/>
    <property type="match status" value="1"/>
</dbReference>
<name>A0A1G4IJ87_TRYEQ</name>
<evidence type="ECO:0000256" key="3">
    <source>
        <dbReference type="ARBA" id="ARBA00022980"/>
    </source>
</evidence>
<comment type="caution">
    <text evidence="8">The sequence shown here is derived from an EMBL/GenBank/DDBJ whole genome shotgun (WGS) entry which is preliminary data.</text>
</comment>
<evidence type="ECO:0000313" key="9">
    <source>
        <dbReference type="Proteomes" id="UP000195570"/>
    </source>
</evidence>
<dbReference type="InterPro" id="IPR050505">
    <property type="entry name" value="WDR55/POC1"/>
</dbReference>
<feature type="repeat" description="WD" evidence="5">
    <location>
        <begin position="318"/>
        <end position="359"/>
    </location>
</feature>
<gene>
    <name evidence="8" type="ORF">TEOVI_000411600</name>
</gene>
<keyword evidence="2" id="KW-0677">Repeat</keyword>
<feature type="repeat" description="WD" evidence="5">
    <location>
        <begin position="227"/>
        <end position="275"/>
    </location>
</feature>
<dbReference type="PROSITE" id="PS50294">
    <property type="entry name" value="WD_REPEATS_REGION"/>
    <property type="match status" value="5"/>
</dbReference>
<dbReference type="EMBL" id="CZPT02001883">
    <property type="protein sequence ID" value="SCU72539.1"/>
    <property type="molecule type" value="Genomic_DNA"/>
</dbReference>
<proteinExistence type="predicted"/>
<keyword evidence="1 5" id="KW-0853">WD repeat</keyword>
<dbReference type="PROSITE" id="PS00678">
    <property type="entry name" value="WD_REPEATS_1"/>
    <property type="match status" value="1"/>
</dbReference>
<dbReference type="InterPro" id="IPR001680">
    <property type="entry name" value="WD40_rpt"/>
</dbReference>
<feature type="region of interest" description="Disordered" evidence="7">
    <location>
        <begin position="613"/>
        <end position="639"/>
    </location>
</feature>
<dbReference type="RefSeq" id="XP_067083020.1">
    <property type="nucleotide sequence ID" value="XM_067226919.1"/>
</dbReference>
<dbReference type="InterPro" id="IPR019775">
    <property type="entry name" value="WD40_repeat_CS"/>
</dbReference>
<dbReference type="Proteomes" id="UP000195570">
    <property type="component" value="Unassembled WGS sequence"/>
</dbReference>
<feature type="compositionally biased region" description="Basic and acidic residues" evidence="7">
    <location>
        <begin position="619"/>
        <end position="634"/>
    </location>
</feature>
<keyword evidence="9" id="KW-1185">Reference proteome</keyword>
<protein>
    <submittedName>
        <fullName evidence="8">WD domain, G-beta repeat, putative</fullName>
    </submittedName>
</protein>